<evidence type="ECO:0000313" key="11">
    <source>
        <dbReference type="EMBL" id="KAK7824153.1"/>
    </source>
</evidence>
<dbReference type="PANTHER" id="PTHR48063">
    <property type="entry name" value="LRR RECEPTOR-LIKE KINASE"/>
    <property type="match status" value="1"/>
</dbReference>
<dbReference type="GO" id="GO:0016301">
    <property type="term" value="F:kinase activity"/>
    <property type="evidence" value="ECO:0007669"/>
    <property type="project" value="UniProtKB-KW"/>
</dbReference>
<dbReference type="PROSITE" id="PS51450">
    <property type="entry name" value="LRR"/>
    <property type="match status" value="1"/>
</dbReference>
<accession>A0AAW0JBY4</accession>
<comment type="caution">
    <text evidence="11">The sequence shown here is derived from an EMBL/GenBank/DDBJ whole genome shotgun (WGS) entry which is preliminary data.</text>
</comment>
<keyword evidence="12" id="KW-1185">Reference proteome</keyword>
<dbReference type="InterPro" id="IPR025875">
    <property type="entry name" value="Leu-rich_rpt_4"/>
</dbReference>
<dbReference type="SUPFAM" id="SSF52058">
    <property type="entry name" value="L domain-like"/>
    <property type="match status" value="1"/>
</dbReference>
<dbReference type="InterPro" id="IPR046956">
    <property type="entry name" value="RLP23-like"/>
</dbReference>
<evidence type="ECO:0000256" key="7">
    <source>
        <dbReference type="ARBA" id="ARBA00023136"/>
    </source>
</evidence>
<keyword evidence="9" id="KW-0325">Glycoprotein</keyword>
<keyword evidence="2" id="KW-0433">Leucine-rich repeat</keyword>
<dbReference type="Pfam" id="PF00560">
    <property type="entry name" value="LRR_1"/>
    <property type="match status" value="2"/>
</dbReference>
<keyword evidence="3 10" id="KW-0812">Transmembrane</keyword>
<evidence type="ECO:0000256" key="2">
    <source>
        <dbReference type="ARBA" id="ARBA00022614"/>
    </source>
</evidence>
<dbReference type="Proteomes" id="UP000237347">
    <property type="component" value="Unassembled WGS sequence"/>
</dbReference>
<evidence type="ECO:0000256" key="9">
    <source>
        <dbReference type="ARBA" id="ARBA00023180"/>
    </source>
</evidence>
<organism evidence="11 12">
    <name type="scientific">Quercus suber</name>
    <name type="common">Cork oak</name>
    <dbReference type="NCBI Taxonomy" id="58331"/>
    <lineage>
        <taxon>Eukaryota</taxon>
        <taxon>Viridiplantae</taxon>
        <taxon>Streptophyta</taxon>
        <taxon>Embryophyta</taxon>
        <taxon>Tracheophyta</taxon>
        <taxon>Spermatophyta</taxon>
        <taxon>Magnoliopsida</taxon>
        <taxon>eudicotyledons</taxon>
        <taxon>Gunneridae</taxon>
        <taxon>Pentapetalae</taxon>
        <taxon>rosids</taxon>
        <taxon>fabids</taxon>
        <taxon>Fagales</taxon>
        <taxon>Fagaceae</taxon>
        <taxon>Quercus</taxon>
    </lineage>
</organism>
<evidence type="ECO:0000256" key="1">
    <source>
        <dbReference type="ARBA" id="ARBA00004479"/>
    </source>
</evidence>
<dbReference type="GO" id="GO:0016020">
    <property type="term" value="C:membrane"/>
    <property type="evidence" value="ECO:0007669"/>
    <property type="project" value="UniProtKB-SubCell"/>
</dbReference>
<evidence type="ECO:0000256" key="3">
    <source>
        <dbReference type="ARBA" id="ARBA00022692"/>
    </source>
</evidence>
<dbReference type="Gene3D" id="3.80.10.10">
    <property type="entry name" value="Ribonuclease Inhibitor"/>
    <property type="match status" value="2"/>
</dbReference>
<protein>
    <submittedName>
        <fullName evidence="11">Inactive leucine-rich repeat receptor-like protein kinase</fullName>
    </submittedName>
</protein>
<name>A0AAW0JBY4_QUESU</name>
<dbReference type="AlphaFoldDB" id="A0AAW0JBY4"/>
<dbReference type="EMBL" id="PKMF04000611">
    <property type="protein sequence ID" value="KAK7824153.1"/>
    <property type="molecule type" value="Genomic_DNA"/>
</dbReference>
<dbReference type="InterPro" id="IPR032675">
    <property type="entry name" value="LRR_dom_sf"/>
</dbReference>
<evidence type="ECO:0000256" key="10">
    <source>
        <dbReference type="SAM" id="Phobius"/>
    </source>
</evidence>
<dbReference type="Pfam" id="PF12799">
    <property type="entry name" value="LRR_4"/>
    <property type="match status" value="1"/>
</dbReference>
<evidence type="ECO:0000256" key="4">
    <source>
        <dbReference type="ARBA" id="ARBA00022729"/>
    </source>
</evidence>
<dbReference type="FunFam" id="3.80.10.10:FF:001001">
    <property type="entry name" value="Probable inactive leucine-rich repeat receptor-like protein kinase At3g03770"/>
    <property type="match status" value="1"/>
</dbReference>
<dbReference type="InterPro" id="IPR001611">
    <property type="entry name" value="Leu-rich_rpt"/>
</dbReference>
<feature type="transmembrane region" description="Helical" evidence="10">
    <location>
        <begin position="202"/>
        <end position="225"/>
    </location>
</feature>
<proteinExistence type="predicted"/>
<reference evidence="11 12" key="1">
    <citation type="journal article" date="2018" name="Sci. Data">
        <title>The draft genome sequence of cork oak.</title>
        <authorList>
            <person name="Ramos A.M."/>
            <person name="Usie A."/>
            <person name="Barbosa P."/>
            <person name="Barros P.M."/>
            <person name="Capote T."/>
            <person name="Chaves I."/>
            <person name="Simoes F."/>
            <person name="Abreu I."/>
            <person name="Carrasquinho I."/>
            <person name="Faro C."/>
            <person name="Guimaraes J.B."/>
            <person name="Mendonca D."/>
            <person name="Nobrega F."/>
            <person name="Rodrigues L."/>
            <person name="Saibo N.J.M."/>
            <person name="Varela M.C."/>
            <person name="Egas C."/>
            <person name="Matos J."/>
            <person name="Miguel C.M."/>
            <person name="Oliveira M.M."/>
            <person name="Ricardo C.P."/>
            <person name="Goncalves S."/>
        </authorList>
    </citation>
    <scope>NUCLEOTIDE SEQUENCE [LARGE SCALE GENOMIC DNA]</scope>
    <source>
        <strain evidence="12">cv. HL8</strain>
    </source>
</reference>
<evidence type="ECO:0000313" key="12">
    <source>
        <dbReference type="Proteomes" id="UP000237347"/>
    </source>
</evidence>
<dbReference type="PANTHER" id="PTHR48063:SF112">
    <property type="entry name" value="RECEPTOR LIKE PROTEIN 30-LIKE"/>
    <property type="match status" value="1"/>
</dbReference>
<comment type="subcellular location">
    <subcellularLocation>
        <location evidence="1">Membrane</location>
        <topology evidence="1">Single-pass type I membrane protein</topology>
    </subcellularLocation>
</comment>
<keyword evidence="6 10" id="KW-1133">Transmembrane helix</keyword>
<evidence type="ECO:0000256" key="6">
    <source>
        <dbReference type="ARBA" id="ARBA00022989"/>
    </source>
</evidence>
<evidence type="ECO:0000256" key="5">
    <source>
        <dbReference type="ARBA" id="ARBA00022737"/>
    </source>
</evidence>
<keyword evidence="5" id="KW-0677">Repeat</keyword>
<gene>
    <name evidence="11" type="ORF">CFP56_034692</name>
</gene>
<keyword evidence="7 10" id="KW-0472">Membrane</keyword>
<sequence length="263" mass="28610">MLSGSLPISLTTLQALRVLALSNNNLAGEVPDLSNLTNLQVLDLEDNSFGLHFPTLPTKLVSLVLRNNRFRFSIPAELGSYYQLQKLDISLNAFVGPFLPSLLSLPSITYLDISGNKFTGMLFQNMTCNSELVFVNLTSNLLTGELPTCLHWDTKSRVVLYARNCLSNEAQDQHHSNFCYTEALAVKVPHEQKNKKPYAKAVLASSTAGGIMGGIAIVGVVFLAVRKVHGKATFKAPSTGSITERVSPINTAKLLSDASKILF</sequence>
<keyword evidence="8" id="KW-0675">Receptor</keyword>
<evidence type="ECO:0000256" key="8">
    <source>
        <dbReference type="ARBA" id="ARBA00023170"/>
    </source>
</evidence>
<keyword evidence="4" id="KW-0732">Signal</keyword>